<keyword evidence="1" id="KW-1133">Transmembrane helix</keyword>
<name>A0A4Q7ILP5_9GAMM</name>
<evidence type="ECO:0000313" key="2">
    <source>
        <dbReference type="EMBL" id="RZQ52661.1"/>
    </source>
</evidence>
<dbReference type="RefSeq" id="WP_130255945.1">
    <property type="nucleotide sequence ID" value="NZ_PPSX01000045.1"/>
</dbReference>
<evidence type="ECO:0000256" key="1">
    <source>
        <dbReference type="SAM" id="Phobius"/>
    </source>
</evidence>
<dbReference type="Proteomes" id="UP000291338">
    <property type="component" value="Unassembled WGS sequence"/>
</dbReference>
<dbReference type="EMBL" id="PPSX01000045">
    <property type="protein sequence ID" value="RZQ52661.1"/>
    <property type="molecule type" value="Genomic_DNA"/>
</dbReference>
<protein>
    <submittedName>
        <fullName evidence="2">Uncharacterized protein</fullName>
    </submittedName>
</protein>
<reference evidence="2 3" key="1">
    <citation type="submission" date="2018-01" db="EMBL/GenBank/DDBJ databases">
        <title>Co-occurrence of chitin degradation, pigmentation and bioactivity in marine Pseudoalteromonas.</title>
        <authorList>
            <person name="Paulsen S."/>
            <person name="Gram L."/>
            <person name="Machado H."/>
        </authorList>
    </citation>
    <scope>NUCLEOTIDE SEQUENCE [LARGE SCALE GENOMIC DNA]</scope>
    <source>
        <strain evidence="2 3">S3898</strain>
    </source>
</reference>
<gene>
    <name evidence="2" type="ORF">C1E23_12790</name>
</gene>
<organism evidence="2 3">
    <name type="scientific">Pseudoalteromonas phenolica</name>
    <dbReference type="NCBI Taxonomy" id="161398"/>
    <lineage>
        <taxon>Bacteria</taxon>
        <taxon>Pseudomonadati</taxon>
        <taxon>Pseudomonadota</taxon>
        <taxon>Gammaproteobacteria</taxon>
        <taxon>Alteromonadales</taxon>
        <taxon>Pseudoalteromonadaceae</taxon>
        <taxon>Pseudoalteromonas</taxon>
    </lineage>
</organism>
<keyword evidence="1" id="KW-0812">Transmembrane</keyword>
<comment type="caution">
    <text evidence="2">The sequence shown here is derived from an EMBL/GenBank/DDBJ whole genome shotgun (WGS) entry which is preliminary data.</text>
</comment>
<sequence>MKRLFYVTSNLDDAESISDEVHNMGIDDHHFFVLSRDDNGIKTHHLHGAKSLENTDILAAKKRANLFAVFALFVAAGITSYILGFEYVNAAYIALASSIVFFIIKFIITLAGSSFDEYFKNLINEHLNSGEVIIIIDVKKNQAENVQLQLEKHPAANFLADSSNFASPIPTN</sequence>
<feature type="transmembrane region" description="Helical" evidence="1">
    <location>
        <begin position="90"/>
        <end position="111"/>
    </location>
</feature>
<evidence type="ECO:0000313" key="3">
    <source>
        <dbReference type="Proteomes" id="UP000291338"/>
    </source>
</evidence>
<dbReference type="AlphaFoldDB" id="A0A4Q7ILP5"/>
<accession>A0A4Q7ILP5</accession>
<proteinExistence type="predicted"/>
<keyword evidence="1" id="KW-0472">Membrane</keyword>
<feature type="transmembrane region" description="Helical" evidence="1">
    <location>
        <begin position="64"/>
        <end position="84"/>
    </location>
</feature>